<dbReference type="EMBL" id="JYDS01000135">
    <property type="protein sequence ID" value="KRZ23819.1"/>
    <property type="molecule type" value="Genomic_DNA"/>
</dbReference>
<name>A0A0V1ILX9_TRIPS</name>
<evidence type="ECO:0000313" key="1">
    <source>
        <dbReference type="EMBL" id="KRZ23819.1"/>
    </source>
</evidence>
<evidence type="ECO:0000313" key="2">
    <source>
        <dbReference type="Proteomes" id="UP000054805"/>
    </source>
</evidence>
<accession>A0A0V1ILX9</accession>
<dbReference type="Proteomes" id="UP000054805">
    <property type="component" value="Unassembled WGS sequence"/>
</dbReference>
<reference evidence="1 2" key="1">
    <citation type="submission" date="2015-01" db="EMBL/GenBank/DDBJ databases">
        <title>Evolution of Trichinella species and genotypes.</title>
        <authorList>
            <person name="Korhonen P.K."/>
            <person name="Edoardo P."/>
            <person name="Giuseppe L.R."/>
            <person name="Gasser R.B."/>
        </authorList>
    </citation>
    <scope>NUCLEOTIDE SEQUENCE [LARGE SCALE GENOMIC DNA]</scope>
    <source>
        <strain evidence="1">ISS588</strain>
    </source>
</reference>
<sequence length="81" mass="10011">MLLNDKTVEQNYRPNYIPYTFKIKVQNTSGVLYFDVLCDCLFFIVRRRIFNANKTLSKLKYHFYRLWYISPYMTNDYLKFI</sequence>
<gene>
    <name evidence="1" type="ORF">T4B_2801</name>
</gene>
<protein>
    <submittedName>
        <fullName evidence="1">Uncharacterized protein</fullName>
    </submittedName>
</protein>
<proteinExistence type="predicted"/>
<comment type="caution">
    <text evidence="1">The sequence shown here is derived from an EMBL/GenBank/DDBJ whole genome shotgun (WGS) entry which is preliminary data.</text>
</comment>
<keyword evidence="2" id="KW-1185">Reference proteome</keyword>
<dbReference type="AlphaFoldDB" id="A0A0V1ILX9"/>
<organism evidence="1 2">
    <name type="scientific">Trichinella pseudospiralis</name>
    <name type="common">Parasitic roundworm</name>
    <dbReference type="NCBI Taxonomy" id="6337"/>
    <lineage>
        <taxon>Eukaryota</taxon>
        <taxon>Metazoa</taxon>
        <taxon>Ecdysozoa</taxon>
        <taxon>Nematoda</taxon>
        <taxon>Enoplea</taxon>
        <taxon>Dorylaimia</taxon>
        <taxon>Trichinellida</taxon>
        <taxon>Trichinellidae</taxon>
        <taxon>Trichinella</taxon>
    </lineage>
</organism>